<evidence type="ECO:0000313" key="1">
    <source>
        <dbReference type="EMBL" id="EPI08712.1"/>
    </source>
</evidence>
<protein>
    <submittedName>
        <fullName evidence="1">Uncharacterized protein</fullName>
    </submittedName>
</protein>
<proteinExistence type="predicted"/>
<sequence>MKLIHKKFIGKDTQIIMVYSKGRYTVSICINDLKNYCNQLYRIFNDKEEGERYYKGLCELEEQL</sequence>
<dbReference type="RefSeq" id="WP_016627324.1">
    <property type="nucleotide sequence ID" value="NZ_KE351874.1"/>
</dbReference>
<reference evidence="1 2" key="1">
    <citation type="submission" date="2013-06" db="EMBL/GenBank/DDBJ databases">
        <authorList>
            <person name="Weinstock G."/>
            <person name="Sodergren E."/>
            <person name="Lobos E.A."/>
            <person name="Fulton L."/>
            <person name="Fulton R."/>
            <person name="Courtney L."/>
            <person name="Fronick C."/>
            <person name="O'Laughlin M."/>
            <person name="Godfrey J."/>
            <person name="Wilson R.M."/>
            <person name="Miner T."/>
            <person name="Farmer C."/>
            <person name="Delehaunty K."/>
            <person name="Cordes M."/>
            <person name="Minx P."/>
            <person name="Tomlinson C."/>
            <person name="Chen J."/>
            <person name="Wollam A."/>
            <person name="Pepin K.H."/>
            <person name="Bhonagiri V."/>
            <person name="Zhang X."/>
            <person name="Warren W."/>
            <person name="Mitreva M."/>
            <person name="Mardis E.R."/>
            <person name="Wilson R.K."/>
        </authorList>
    </citation>
    <scope>NUCLEOTIDE SEQUENCE [LARGE SCALE GENOMIC DNA]</scope>
    <source>
        <strain evidence="1 2">RP2S-4</strain>
    </source>
</reference>
<organism evidence="1 2">
    <name type="scientific">Enterococcus faecalis RP2S-4</name>
    <dbReference type="NCBI Taxonomy" id="1244145"/>
    <lineage>
        <taxon>Bacteria</taxon>
        <taxon>Bacillati</taxon>
        <taxon>Bacillota</taxon>
        <taxon>Bacilli</taxon>
        <taxon>Lactobacillales</taxon>
        <taxon>Enterococcaceae</taxon>
        <taxon>Enterococcus</taxon>
    </lineage>
</organism>
<dbReference type="Proteomes" id="UP000015750">
    <property type="component" value="Unassembled WGS sequence"/>
</dbReference>
<name>A0ABC9TM60_ENTFL</name>
<dbReference type="EMBL" id="ATIR01000044">
    <property type="protein sequence ID" value="EPI08712.1"/>
    <property type="molecule type" value="Genomic_DNA"/>
</dbReference>
<accession>A0ABC9TM60</accession>
<dbReference type="AlphaFoldDB" id="A0ABC9TM60"/>
<gene>
    <name evidence="1" type="ORF">D358_01487</name>
</gene>
<evidence type="ECO:0000313" key="2">
    <source>
        <dbReference type="Proteomes" id="UP000015750"/>
    </source>
</evidence>
<comment type="caution">
    <text evidence="1">The sequence shown here is derived from an EMBL/GenBank/DDBJ whole genome shotgun (WGS) entry which is preliminary data.</text>
</comment>